<feature type="compositionally biased region" description="Basic and acidic residues" evidence="3">
    <location>
        <begin position="493"/>
        <end position="506"/>
    </location>
</feature>
<evidence type="ECO:0000256" key="1">
    <source>
        <dbReference type="ARBA" id="ARBA00007613"/>
    </source>
</evidence>
<evidence type="ECO:0000313" key="5">
    <source>
        <dbReference type="Proteomes" id="UP000584867"/>
    </source>
</evidence>
<dbReference type="GO" id="GO:0015562">
    <property type="term" value="F:efflux transmembrane transporter activity"/>
    <property type="evidence" value="ECO:0007669"/>
    <property type="project" value="InterPro"/>
</dbReference>
<dbReference type="InterPro" id="IPR003423">
    <property type="entry name" value="OMP_efflux"/>
</dbReference>
<comment type="subcellular location">
    <subcellularLocation>
        <location evidence="2">Cell membrane</location>
        <topology evidence="2">Lipid-anchor</topology>
    </subcellularLocation>
</comment>
<protein>
    <submittedName>
        <fullName evidence="4">NodT family efflux transporter outer membrane factor (OMF) lipoprotein</fullName>
    </submittedName>
</protein>
<organism evidence="4 5">
    <name type="scientific">Granulicella mallensis</name>
    <dbReference type="NCBI Taxonomy" id="940614"/>
    <lineage>
        <taxon>Bacteria</taxon>
        <taxon>Pseudomonadati</taxon>
        <taxon>Acidobacteriota</taxon>
        <taxon>Terriglobia</taxon>
        <taxon>Terriglobales</taxon>
        <taxon>Acidobacteriaceae</taxon>
        <taxon>Granulicella</taxon>
    </lineage>
</organism>
<dbReference type="Gene3D" id="2.20.200.10">
    <property type="entry name" value="Outer membrane efflux proteins (OEP)"/>
    <property type="match status" value="1"/>
</dbReference>
<keyword evidence="2" id="KW-0564">Palmitate</keyword>
<proteinExistence type="inferred from homology"/>
<keyword evidence="2 4" id="KW-0449">Lipoprotein</keyword>
<dbReference type="AlphaFoldDB" id="A0A7W7ZNS8"/>
<keyword evidence="2" id="KW-1134">Transmembrane beta strand</keyword>
<dbReference type="PANTHER" id="PTHR30203:SF33">
    <property type="entry name" value="BLR4455 PROTEIN"/>
    <property type="match status" value="1"/>
</dbReference>
<dbReference type="PROSITE" id="PS51257">
    <property type="entry name" value="PROKAR_LIPOPROTEIN"/>
    <property type="match status" value="1"/>
</dbReference>
<feature type="region of interest" description="Disordered" evidence="3">
    <location>
        <begin position="485"/>
        <end position="506"/>
    </location>
</feature>
<dbReference type="NCBIfam" id="TIGR01845">
    <property type="entry name" value="outer_NodT"/>
    <property type="match status" value="1"/>
</dbReference>
<keyword evidence="2" id="KW-0812">Transmembrane</keyword>
<dbReference type="Pfam" id="PF02321">
    <property type="entry name" value="OEP"/>
    <property type="match status" value="2"/>
</dbReference>
<evidence type="ECO:0000313" key="4">
    <source>
        <dbReference type="EMBL" id="MBB5063375.1"/>
    </source>
</evidence>
<dbReference type="PANTHER" id="PTHR30203">
    <property type="entry name" value="OUTER MEMBRANE CATION EFFLUX PROTEIN"/>
    <property type="match status" value="1"/>
</dbReference>
<dbReference type="Proteomes" id="UP000584867">
    <property type="component" value="Unassembled WGS sequence"/>
</dbReference>
<comment type="similarity">
    <text evidence="1 2">Belongs to the outer membrane factor (OMF) (TC 1.B.17) family.</text>
</comment>
<reference evidence="4 5" key="1">
    <citation type="submission" date="2020-08" db="EMBL/GenBank/DDBJ databases">
        <title>Genomic Encyclopedia of Type Strains, Phase IV (KMG-V): Genome sequencing to study the core and pangenomes of soil and plant-associated prokaryotes.</title>
        <authorList>
            <person name="Whitman W."/>
        </authorList>
    </citation>
    <scope>NUCLEOTIDE SEQUENCE [LARGE SCALE GENOMIC DNA]</scope>
    <source>
        <strain evidence="4 5">X5P3</strain>
    </source>
</reference>
<gene>
    <name evidence="4" type="ORF">HDF15_001717</name>
</gene>
<dbReference type="SUPFAM" id="SSF56954">
    <property type="entry name" value="Outer membrane efflux proteins (OEP)"/>
    <property type="match status" value="1"/>
</dbReference>
<dbReference type="EMBL" id="JACHIO010000006">
    <property type="protein sequence ID" value="MBB5063375.1"/>
    <property type="molecule type" value="Genomic_DNA"/>
</dbReference>
<evidence type="ECO:0000256" key="3">
    <source>
        <dbReference type="SAM" id="MobiDB-lite"/>
    </source>
</evidence>
<dbReference type="Gene3D" id="1.20.1600.10">
    <property type="entry name" value="Outer membrane efflux proteins (OEP)"/>
    <property type="match status" value="1"/>
</dbReference>
<dbReference type="GO" id="GO:0005886">
    <property type="term" value="C:plasma membrane"/>
    <property type="evidence" value="ECO:0007669"/>
    <property type="project" value="UniProtKB-SubCell"/>
</dbReference>
<dbReference type="RefSeq" id="WP_184254509.1">
    <property type="nucleotide sequence ID" value="NZ_JACHIO010000006.1"/>
</dbReference>
<evidence type="ECO:0000256" key="2">
    <source>
        <dbReference type="RuleBase" id="RU362097"/>
    </source>
</evidence>
<name>A0A7W7ZNS8_9BACT</name>
<sequence>MTTFRQYAAITSAAAVLLLAGCRVGPKYHAPPAIAQAPPATYKESPTQFPGSDDWKVAQPQDAMLHGKWWEIYNDPELNALEDKLNIDNQNIKQFFENFMEARTLIAQARSQLYPTVGTSPAYTRSGTSANLTTATTAGAGVNHTSTLASLPFDVSWAPDLWGKVRNTISEQQYAAQLSAADLENERLTEQATLAITFFEIRGQDALQGVLDQTVEADKKALDLTQSQYDTGVGDKISVVEARNTLQNAQAAATNVGLLRAQYEHAIAVLIGTNPSSFSIPVKALDAATPAIPIGVPTQLLERRPDIAAAERNMASANAQIGIAYAAYYPTLTLSASGGLESSAWSHLFDWSSRFWSVGPAVSETIYDGGLRRATVNQFIATYNADVASYRQTVLTAFQQVEDSLSSTRILSRQIQQQQDAEKSAQESLNLEMGRYTTGIDPYIDVVTAQTTLLSDQQTLATLHTQVMTSSVQLIEALGGGWDRSQLPTPADVSKKLTKDETTIQK</sequence>
<keyword evidence="2" id="KW-0472">Membrane</keyword>
<accession>A0A7W7ZNS8</accession>
<dbReference type="InterPro" id="IPR010131">
    <property type="entry name" value="MdtP/NodT-like"/>
</dbReference>
<comment type="caution">
    <text evidence="4">The sequence shown here is derived from an EMBL/GenBank/DDBJ whole genome shotgun (WGS) entry which is preliminary data.</text>
</comment>